<organism evidence="1 2">
    <name type="scientific">Novosphingobium silvae</name>
    <dbReference type="NCBI Taxonomy" id="2692619"/>
    <lineage>
        <taxon>Bacteria</taxon>
        <taxon>Pseudomonadati</taxon>
        <taxon>Pseudomonadota</taxon>
        <taxon>Alphaproteobacteria</taxon>
        <taxon>Sphingomonadales</taxon>
        <taxon>Sphingomonadaceae</taxon>
        <taxon>Novosphingobium</taxon>
    </lineage>
</organism>
<keyword evidence="2" id="KW-1185">Reference proteome</keyword>
<dbReference type="AlphaFoldDB" id="A0A7X4GGD3"/>
<accession>A0A7X4GGD3</accession>
<name>A0A7X4GGD3_9SPHN</name>
<comment type="caution">
    <text evidence="1">The sequence shown here is derived from an EMBL/GenBank/DDBJ whole genome shotgun (WGS) entry which is preliminary data.</text>
</comment>
<proteinExistence type="predicted"/>
<sequence>MATGAWRACRDTDVRFVVLAATFTGPLGTDAEVEVLAGPFAGMWSVSSLERDPVAAGWVGVGRRA</sequence>
<evidence type="ECO:0000313" key="1">
    <source>
        <dbReference type="EMBL" id="MYL97064.1"/>
    </source>
</evidence>
<dbReference type="Proteomes" id="UP000465810">
    <property type="component" value="Unassembled WGS sequence"/>
</dbReference>
<protein>
    <submittedName>
        <fullName evidence="1">Uncharacterized protein</fullName>
    </submittedName>
</protein>
<dbReference type="EMBL" id="WVTD01000002">
    <property type="protein sequence ID" value="MYL97064.1"/>
    <property type="molecule type" value="Genomic_DNA"/>
</dbReference>
<reference evidence="1 2" key="1">
    <citation type="submission" date="2019-12" db="EMBL/GenBank/DDBJ databases">
        <authorList>
            <person name="Feng G."/>
            <person name="Zhu H."/>
        </authorList>
    </citation>
    <scope>NUCLEOTIDE SEQUENCE [LARGE SCALE GENOMIC DNA]</scope>
    <source>
        <strain evidence="1 2">FGD1</strain>
    </source>
</reference>
<gene>
    <name evidence="1" type="ORF">GR702_04660</name>
</gene>
<evidence type="ECO:0000313" key="2">
    <source>
        <dbReference type="Proteomes" id="UP000465810"/>
    </source>
</evidence>